<feature type="region of interest" description="Disordered" evidence="1">
    <location>
        <begin position="1"/>
        <end position="62"/>
    </location>
</feature>
<organism evidence="2 3">
    <name type="scientific">Streptomyces nanshensis</name>
    <dbReference type="NCBI Taxonomy" id="518642"/>
    <lineage>
        <taxon>Bacteria</taxon>
        <taxon>Bacillati</taxon>
        <taxon>Actinomycetota</taxon>
        <taxon>Actinomycetes</taxon>
        <taxon>Kitasatosporales</taxon>
        <taxon>Streptomycetaceae</taxon>
        <taxon>Streptomyces</taxon>
    </lineage>
</organism>
<gene>
    <name evidence="2" type="ORF">AN221_26780</name>
</gene>
<comment type="caution">
    <text evidence="2">The sequence shown here is derived from an EMBL/GenBank/DDBJ whole genome shotgun (WGS) entry which is preliminary data.</text>
</comment>
<feature type="compositionally biased region" description="Low complexity" evidence="1">
    <location>
        <begin position="7"/>
        <end position="23"/>
    </location>
</feature>
<sequence>MQTTKVSAAPAAMPGAASGTVTSRRTRTGPRPSDRATSSSTGGDCRTAARVAPTATGRKSTA</sequence>
<keyword evidence="3" id="KW-1185">Reference proteome</keyword>
<evidence type="ECO:0000256" key="1">
    <source>
        <dbReference type="SAM" id="MobiDB-lite"/>
    </source>
</evidence>
<proteinExistence type="predicted"/>
<evidence type="ECO:0000313" key="3">
    <source>
        <dbReference type="Proteomes" id="UP000175971"/>
    </source>
</evidence>
<reference evidence="2 3" key="1">
    <citation type="journal article" date="2016" name="Front. Microbiol.">
        <title>Comparative Genomics Analysis of Streptomyces Species Reveals Their Adaptation to the Marine Environment and Their Diversity at the Genomic Level.</title>
        <authorList>
            <person name="Tian X."/>
            <person name="Zhang Z."/>
            <person name="Yang T."/>
            <person name="Chen M."/>
            <person name="Li J."/>
            <person name="Chen F."/>
            <person name="Yang J."/>
            <person name="Li W."/>
            <person name="Zhang B."/>
            <person name="Zhang Z."/>
            <person name="Wu J."/>
            <person name="Zhang C."/>
            <person name="Long L."/>
            <person name="Xiao J."/>
        </authorList>
    </citation>
    <scope>NUCLEOTIDE SEQUENCE [LARGE SCALE GENOMIC DNA]</scope>
    <source>
        <strain evidence="2 3">SCSIO M10372</strain>
    </source>
</reference>
<dbReference type="Proteomes" id="UP000175971">
    <property type="component" value="Unassembled WGS sequence"/>
</dbReference>
<dbReference type="EMBL" id="LJGZ01000097">
    <property type="protein sequence ID" value="OEV17649.1"/>
    <property type="molecule type" value="Genomic_DNA"/>
</dbReference>
<evidence type="ECO:0000313" key="2">
    <source>
        <dbReference type="EMBL" id="OEV17649.1"/>
    </source>
</evidence>
<name>A0A1E7LN74_9ACTN</name>
<dbReference type="AlphaFoldDB" id="A0A1E7LN74"/>
<accession>A0A1E7LN74</accession>
<protein>
    <submittedName>
        <fullName evidence="2">Uncharacterized protein</fullName>
    </submittedName>
</protein>